<accession>A0AAV1GLL5</accession>
<dbReference type="Proteomes" id="UP001178508">
    <property type="component" value="Chromosome 15"/>
</dbReference>
<name>A0AAV1GLL5_XYRNO</name>
<sequence>MILWDGRGGEGAGRCEDGNGEMVGEIHGGVHRLEDKELNLRETREGEPSLIAVRGMDERRGDKAFAPALYRTQGSAITCVLAAGPSTWSELALPPNTSLPSPLPATAAAPHQHPLPCCSALTNQLSNLTCEASGWSTKAQF</sequence>
<evidence type="ECO:0000313" key="2">
    <source>
        <dbReference type="EMBL" id="CAJ1073524.1"/>
    </source>
</evidence>
<dbReference type="AlphaFoldDB" id="A0AAV1GLL5"/>
<evidence type="ECO:0000256" key="1">
    <source>
        <dbReference type="SAM" id="MobiDB-lite"/>
    </source>
</evidence>
<protein>
    <submittedName>
        <fullName evidence="2">Uncharacterized protein</fullName>
    </submittedName>
</protein>
<reference evidence="2" key="1">
    <citation type="submission" date="2023-08" db="EMBL/GenBank/DDBJ databases">
        <authorList>
            <person name="Alioto T."/>
            <person name="Alioto T."/>
            <person name="Gomez Garrido J."/>
        </authorList>
    </citation>
    <scope>NUCLEOTIDE SEQUENCE</scope>
</reference>
<dbReference type="EMBL" id="OY660878">
    <property type="protein sequence ID" value="CAJ1073524.1"/>
    <property type="molecule type" value="Genomic_DNA"/>
</dbReference>
<keyword evidence="3" id="KW-1185">Reference proteome</keyword>
<proteinExistence type="predicted"/>
<feature type="region of interest" description="Disordered" evidence="1">
    <location>
        <begin position="1"/>
        <end position="20"/>
    </location>
</feature>
<organism evidence="2 3">
    <name type="scientific">Xyrichtys novacula</name>
    <name type="common">Pearly razorfish</name>
    <name type="synonym">Hemipteronotus novacula</name>
    <dbReference type="NCBI Taxonomy" id="13765"/>
    <lineage>
        <taxon>Eukaryota</taxon>
        <taxon>Metazoa</taxon>
        <taxon>Chordata</taxon>
        <taxon>Craniata</taxon>
        <taxon>Vertebrata</taxon>
        <taxon>Euteleostomi</taxon>
        <taxon>Actinopterygii</taxon>
        <taxon>Neopterygii</taxon>
        <taxon>Teleostei</taxon>
        <taxon>Neoteleostei</taxon>
        <taxon>Acanthomorphata</taxon>
        <taxon>Eupercaria</taxon>
        <taxon>Labriformes</taxon>
        <taxon>Labridae</taxon>
        <taxon>Xyrichtys</taxon>
    </lineage>
</organism>
<gene>
    <name evidence="2" type="ORF">XNOV1_A006759</name>
</gene>
<evidence type="ECO:0000313" key="3">
    <source>
        <dbReference type="Proteomes" id="UP001178508"/>
    </source>
</evidence>